<keyword evidence="2" id="KW-1185">Reference proteome</keyword>
<gene>
    <name evidence="1" type="ORF">RND71_009606</name>
</gene>
<dbReference type="EMBL" id="JAVYJV010000005">
    <property type="protein sequence ID" value="KAK4370131.1"/>
    <property type="molecule type" value="Genomic_DNA"/>
</dbReference>
<protein>
    <submittedName>
        <fullName evidence="1">Uncharacterized protein</fullName>
    </submittedName>
</protein>
<dbReference type="Proteomes" id="UP001291623">
    <property type="component" value="Unassembled WGS sequence"/>
</dbReference>
<dbReference type="AlphaFoldDB" id="A0AAE1SK00"/>
<sequence>MGHGDGLAPARFGPPERVRTYARPSAHAIGLSNDRSLVANMTGIHVGNVRNSINAFEVKGYTSVQRSSEPREQLYQAQHQFAYMLTTSSKHSNLYN</sequence>
<proteinExistence type="predicted"/>
<reference evidence="1" key="1">
    <citation type="submission" date="2023-12" db="EMBL/GenBank/DDBJ databases">
        <title>Genome assembly of Anisodus tanguticus.</title>
        <authorList>
            <person name="Wang Y.-J."/>
        </authorList>
    </citation>
    <scope>NUCLEOTIDE SEQUENCE</scope>
    <source>
        <strain evidence="1">KB-2021</strain>
        <tissue evidence="1">Leaf</tissue>
    </source>
</reference>
<evidence type="ECO:0000313" key="2">
    <source>
        <dbReference type="Proteomes" id="UP001291623"/>
    </source>
</evidence>
<evidence type="ECO:0000313" key="1">
    <source>
        <dbReference type="EMBL" id="KAK4370131.1"/>
    </source>
</evidence>
<comment type="caution">
    <text evidence="1">The sequence shown here is derived from an EMBL/GenBank/DDBJ whole genome shotgun (WGS) entry which is preliminary data.</text>
</comment>
<accession>A0AAE1SK00</accession>
<organism evidence="1 2">
    <name type="scientific">Anisodus tanguticus</name>
    <dbReference type="NCBI Taxonomy" id="243964"/>
    <lineage>
        <taxon>Eukaryota</taxon>
        <taxon>Viridiplantae</taxon>
        <taxon>Streptophyta</taxon>
        <taxon>Embryophyta</taxon>
        <taxon>Tracheophyta</taxon>
        <taxon>Spermatophyta</taxon>
        <taxon>Magnoliopsida</taxon>
        <taxon>eudicotyledons</taxon>
        <taxon>Gunneridae</taxon>
        <taxon>Pentapetalae</taxon>
        <taxon>asterids</taxon>
        <taxon>lamiids</taxon>
        <taxon>Solanales</taxon>
        <taxon>Solanaceae</taxon>
        <taxon>Solanoideae</taxon>
        <taxon>Hyoscyameae</taxon>
        <taxon>Anisodus</taxon>
    </lineage>
</organism>
<name>A0AAE1SK00_9SOLA</name>